<dbReference type="Pfam" id="PF04069">
    <property type="entry name" value="OpuAC"/>
    <property type="match status" value="1"/>
</dbReference>
<dbReference type="GO" id="GO:0015226">
    <property type="term" value="F:carnitine transmembrane transporter activity"/>
    <property type="evidence" value="ECO:0007669"/>
    <property type="project" value="TreeGrafter"/>
</dbReference>
<dbReference type="InterPro" id="IPR007210">
    <property type="entry name" value="ABC_Gly_betaine_transp_sub-bd"/>
</dbReference>
<dbReference type="SUPFAM" id="SSF53850">
    <property type="entry name" value="Periplasmic binding protein-like II"/>
    <property type="match status" value="1"/>
</dbReference>
<name>A0AA88Z043_BURCE</name>
<reference evidence="7 8" key="1">
    <citation type="submission" date="2014-06" db="EMBL/GenBank/DDBJ databases">
        <authorList>
            <person name="Bishop-Lilly K.A."/>
            <person name="Broomall S.M."/>
            <person name="Chain P.S."/>
            <person name="Chertkov O."/>
            <person name="Coyne S.R."/>
            <person name="Daligault H.E."/>
            <person name="Davenport K.W."/>
            <person name="Erkkila T."/>
            <person name="Frey K.G."/>
            <person name="Gibbons H.S."/>
            <person name="Gu W."/>
            <person name="Jaissle J."/>
            <person name="Johnson S.L."/>
            <person name="Koroleva G.I."/>
            <person name="Ladner J.T."/>
            <person name="Lo C.-C."/>
            <person name="Minogue T.D."/>
            <person name="Munk C."/>
            <person name="Palacios G.F."/>
            <person name="Redden C.L."/>
            <person name="Rosenzweig C.N."/>
            <person name="Scholz M.B."/>
            <person name="Teshima H."/>
            <person name="Xu Y."/>
        </authorList>
    </citation>
    <scope>NUCLEOTIDE SEQUENCE [LARGE SCALE GENOMIC DNA]</scope>
    <source>
        <strain evidence="7 8">DWS 37UF10B-2</strain>
    </source>
</reference>
<feature type="signal peptide" evidence="5">
    <location>
        <begin position="1"/>
        <end position="36"/>
    </location>
</feature>
<evidence type="ECO:0000256" key="5">
    <source>
        <dbReference type="SAM" id="SignalP"/>
    </source>
</evidence>
<dbReference type="GO" id="GO:0043190">
    <property type="term" value="C:ATP-binding cassette (ABC) transporter complex"/>
    <property type="evidence" value="ECO:0007669"/>
    <property type="project" value="InterPro"/>
</dbReference>
<accession>A0AA88Z043</accession>
<evidence type="ECO:0000256" key="3">
    <source>
        <dbReference type="ARBA" id="ARBA00022475"/>
    </source>
</evidence>
<dbReference type="EMBL" id="JPGD01000006">
    <property type="protein sequence ID" value="KGB93824.1"/>
    <property type="molecule type" value="Genomic_DNA"/>
</dbReference>
<evidence type="ECO:0000313" key="7">
    <source>
        <dbReference type="EMBL" id="KGB93824.1"/>
    </source>
</evidence>
<sequence length="299" mass="32649">MILSLLARLLIVAVRSLVLGRLMLVFALSISASAHAAGNGTIAIGVNNWAENIAVANLWKALLAEKGYDVTLQSGDKAIIYNGVAQGKLDLTFEVWLPSADGPPYDAIKSRVEKIGPWFPRAQLGLAVPDYVAVDSVDQLNSHAAEFSHDGKPTIFGIEPGSGLMKLTGEARSAYALDATVLPSSEAAMLLALERAQKRRQPIVVTLWNPHWVWAKYPMHYLKDPKQVFGQPDAIYAITKAGFGHTRPDVARWLGAWKMDDQTLGSLMNDIRAAGESDPQKGVARWIASNRARVSEWLR</sequence>
<evidence type="ECO:0000256" key="1">
    <source>
        <dbReference type="ARBA" id="ARBA00004236"/>
    </source>
</evidence>
<dbReference type="Gene3D" id="3.40.190.10">
    <property type="entry name" value="Periplasmic binding protein-like II"/>
    <property type="match status" value="1"/>
</dbReference>
<dbReference type="Gene3D" id="3.40.190.100">
    <property type="entry name" value="Glycine betaine-binding periplasmic protein, domain 2"/>
    <property type="match status" value="1"/>
</dbReference>
<dbReference type="PANTHER" id="PTHR47737:SF1">
    <property type="entry name" value="GLYCINE BETAINE_PROLINE BETAINE TRANSPORT SYSTEM PERMEASE PROTEIN PROW"/>
    <property type="match status" value="1"/>
</dbReference>
<dbReference type="GO" id="GO:0031460">
    <property type="term" value="P:glycine betaine transport"/>
    <property type="evidence" value="ECO:0007669"/>
    <property type="project" value="TreeGrafter"/>
</dbReference>
<feature type="chain" id="PRO_5041720541" evidence="5">
    <location>
        <begin position="37"/>
        <end position="299"/>
    </location>
</feature>
<keyword evidence="4" id="KW-0472">Membrane</keyword>
<evidence type="ECO:0000256" key="2">
    <source>
        <dbReference type="ARBA" id="ARBA00022448"/>
    </source>
</evidence>
<dbReference type="GO" id="GO:0005275">
    <property type="term" value="F:amine transmembrane transporter activity"/>
    <property type="evidence" value="ECO:0007669"/>
    <property type="project" value="TreeGrafter"/>
</dbReference>
<evidence type="ECO:0000313" key="8">
    <source>
        <dbReference type="Proteomes" id="UP000029575"/>
    </source>
</evidence>
<proteinExistence type="predicted"/>
<comment type="caution">
    <text evidence="7">The sequence shown here is derived from an EMBL/GenBank/DDBJ whole genome shotgun (WGS) entry which is preliminary data.</text>
</comment>
<comment type="subcellular location">
    <subcellularLocation>
        <location evidence="1">Cell membrane</location>
    </subcellularLocation>
</comment>
<dbReference type="GO" id="GO:0015871">
    <property type="term" value="P:choline transport"/>
    <property type="evidence" value="ECO:0007669"/>
    <property type="project" value="TreeGrafter"/>
</dbReference>
<organism evidence="7 8">
    <name type="scientific">Burkholderia cepacia</name>
    <name type="common">Pseudomonas cepacia</name>
    <dbReference type="NCBI Taxonomy" id="292"/>
    <lineage>
        <taxon>Bacteria</taxon>
        <taxon>Pseudomonadati</taxon>
        <taxon>Pseudomonadota</taxon>
        <taxon>Betaproteobacteria</taxon>
        <taxon>Burkholderiales</taxon>
        <taxon>Burkholderiaceae</taxon>
        <taxon>Burkholderia</taxon>
        <taxon>Burkholderia cepacia complex</taxon>
    </lineage>
</organism>
<gene>
    <name evidence="7" type="ORF">DM43_1495</name>
</gene>
<dbReference type="AlphaFoldDB" id="A0AA88Z043"/>
<keyword evidence="3" id="KW-1003">Cell membrane</keyword>
<keyword evidence="2" id="KW-0813">Transport</keyword>
<dbReference type="PANTHER" id="PTHR47737">
    <property type="entry name" value="GLYCINE BETAINE/PROLINE BETAINE TRANSPORT SYSTEM PERMEASE PROTEIN PROW"/>
    <property type="match status" value="1"/>
</dbReference>
<dbReference type="Proteomes" id="UP000029575">
    <property type="component" value="Unassembled WGS sequence"/>
</dbReference>
<evidence type="ECO:0000259" key="6">
    <source>
        <dbReference type="Pfam" id="PF04069"/>
    </source>
</evidence>
<dbReference type="CDD" id="cd13639">
    <property type="entry name" value="PBP2_OpuAC_like"/>
    <property type="match status" value="1"/>
</dbReference>
<feature type="domain" description="ABC-type glycine betaine transport system substrate-binding" evidence="6">
    <location>
        <begin position="41"/>
        <end position="288"/>
    </location>
</feature>
<evidence type="ECO:0000256" key="4">
    <source>
        <dbReference type="ARBA" id="ARBA00023136"/>
    </source>
</evidence>
<keyword evidence="5" id="KW-0732">Signal</keyword>
<protein>
    <submittedName>
        <fullName evidence="7">Substrate binding domain of ABC-type glycine betaine transport system family protein</fullName>
    </submittedName>
</protein>